<dbReference type="Proteomes" id="UP001217089">
    <property type="component" value="Unassembled WGS sequence"/>
</dbReference>
<comment type="caution">
    <text evidence="4">The sequence shown here is derived from an EMBL/GenBank/DDBJ whole genome shotgun (WGS) entry which is preliminary data.</text>
</comment>
<dbReference type="EMBL" id="JARBDR010000246">
    <property type="protein sequence ID" value="KAJ8316784.1"/>
    <property type="molecule type" value="Genomic_DNA"/>
</dbReference>
<dbReference type="PANTHER" id="PTHR24171">
    <property type="entry name" value="ANKYRIN REPEAT DOMAIN-CONTAINING PROTEIN 39-RELATED"/>
    <property type="match status" value="1"/>
</dbReference>
<dbReference type="SUPFAM" id="SSF48403">
    <property type="entry name" value="Ankyrin repeat"/>
    <property type="match status" value="1"/>
</dbReference>
<keyword evidence="2 3" id="KW-0040">ANK repeat</keyword>
<feature type="repeat" description="ANK" evidence="3">
    <location>
        <begin position="92"/>
        <end position="124"/>
    </location>
</feature>
<keyword evidence="1" id="KW-0677">Repeat</keyword>
<reference evidence="4 5" key="1">
    <citation type="submission" date="2022-12" db="EMBL/GenBank/DDBJ databases">
        <title>Chromosome-level genome of Tegillarca granosa.</title>
        <authorList>
            <person name="Kim J."/>
        </authorList>
    </citation>
    <scope>NUCLEOTIDE SEQUENCE [LARGE SCALE GENOMIC DNA]</scope>
    <source>
        <strain evidence="4">Teg-2019</strain>
        <tissue evidence="4">Adductor muscle</tissue>
    </source>
</reference>
<feature type="repeat" description="ANK" evidence="3">
    <location>
        <begin position="59"/>
        <end position="91"/>
    </location>
</feature>
<accession>A0ABQ9FHN6</accession>
<dbReference type="InterPro" id="IPR002110">
    <property type="entry name" value="Ankyrin_rpt"/>
</dbReference>
<keyword evidence="5" id="KW-1185">Reference proteome</keyword>
<dbReference type="Gene3D" id="1.25.40.20">
    <property type="entry name" value="Ankyrin repeat-containing domain"/>
    <property type="match status" value="2"/>
</dbReference>
<dbReference type="InterPro" id="IPR036770">
    <property type="entry name" value="Ankyrin_rpt-contain_sf"/>
</dbReference>
<organism evidence="4 5">
    <name type="scientific">Tegillarca granosa</name>
    <name type="common">Malaysian cockle</name>
    <name type="synonym">Anadara granosa</name>
    <dbReference type="NCBI Taxonomy" id="220873"/>
    <lineage>
        <taxon>Eukaryota</taxon>
        <taxon>Metazoa</taxon>
        <taxon>Spiralia</taxon>
        <taxon>Lophotrochozoa</taxon>
        <taxon>Mollusca</taxon>
        <taxon>Bivalvia</taxon>
        <taxon>Autobranchia</taxon>
        <taxon>Pteriomorphia</taxon>
        <taxon>Arcoida</taxon>
        <taxon>Arcoidea</taxon>
        <taxon>Arcidae</taxon>
        <taxon>Tegillarca</taxon>
    </lineage>
</organism>
<proteinExistence type="predicted"/>
<evidence type="ECO:0000313" key="5">
    <source>
        <dbReference type="Proteomes" id="UP001217089"/>
    </source>
</evidence>
<dbReference type="Pfam" id="PF12796">
    <property type="entry name" value="Ank_2"/>
    <property type="match status" value="1"/>
</dbReference>
<sequence length="158" mass="16903">MGNSKSTKCETVSLGMPQPERELHLAVMANDKEKVKLHIAHGTNLNYPWSNPAVPSVKDSTTPLLAAVSLNHVEITEILIKAGASINRTDKNGCTPMYKAAFHGRPLLLDILVQAGANINTADKDGQTPLYICVQNAIVHSSYAAVERILAAGAAIHL</sequence>
<dbReference type="PANTHER" id="PTHR24171:SF9">
    <property type="entry name" value="ANKYRIN REPEAT DOMAIN-CONTAINING PROTEIN 39"/>
    <property type="match status" value="1"/>
</dbReference>
<evidence type="ECO:0000256" key="2">
    <source>
        <dbReference type="ARBA" id="ARBA00023043"/>
    </source>
</evidence>
<dbReference type="PROSITE" id="PS50297">
    <property type="entry name" value="ANK_REP_REGION"/>
    <property type="match status" value="2"/>
</dbReference>
<name>A0ABQ9FHN6_TEGGR</name>
<evidence type="ECO:0000256" key="1">
    <source>
        <dbReference type="ARBA" id="ARBA00022737"/>
    </source>
</evidence>
<dbReference type="SMART" id="SM00248">
    <property type="entry name" value="ANK"/>
    <property type="match status" value="4"/>
</dbReference>
<evidence type="ECO:0000256" key="3">
    <source>
        <dbReference type="PROSITE-ProRule" id="PRU00023"/>
    </source>
</evidence>
<evidence type="ECO:0000313" key="4">
    <source>
        <dbReference type="EMBL" id="KAJ8316784.1"/>
    </source>
</evidence>
<gene>
    <name evidence="4" type="ORF">KUTeg_004688</name>
</gene>
<protein>
    <submittedName>
        <fullName evidence="4">Uncharacterized protein</fullName>
    </submittedName>
</protein>
<dbReference type="PROSITE" id="PS50088">
    <property type="entry name" value="ANK_REPEAT"/>
    <property type="match status" value="2"/>
</dbReference>